<reference evidence="3 5" key="1">
    <citation type="submission" date="2016-10" db="EMBL/GenBank/DDBJ databases">
        <title>Genome sequence of Mycobacterium talmonii.</title>
        <authorList>
            <person name="Greninger A.L."/>
            <person name="Elliott B."/>
            <person name="Vasireddy S."/>
            <person name="Vasireddy R."/>
        </authorList>
    </citation>
    <scope>NUCLEOTIDE SEQUENCE [LARGE SCALE GENOMIC DNA]</scope>
    <source>
        <strain evidence="3">MO-5499</strain>
        <strain evidence="5">NE-TNMC-100812</strain>
    </source>
</reference>
<dbReference type="EMBL" id="MLQM01000043">
    <property type="protein sequence ID" value="OHV04341.1"/>
    <property type="molecule type" value="Genomic_DNA"/>
</dbReference>
<reference evidence="4 6" key="2">
    <citation type="journal article" date="2017" name="Int. J. Syst. Evol. Microbiol.">
        <title>Mycobacterium talmoniae sp. nov., a slowly growing mycobacterium isolated from human respiratory samples.</title>
        <authorList>
            <person name="Davidson R.M."/>
            <person name="DeGroote M.A."/>
            <person name="Marola J.L."/>
            <person name="Buss S."/>
            <person name="Jones V."/>
            <person name="McNeil M.R."/>
            <person name="Freifeld A.G."/>
            <person name="Elaine Epperson L."/>
            <person name="Hasan N.A."/>
            <person name="Jackson M."/>
            <person name="Iwen P.C."/>
            <person name="Salfinger M."/>
            <person name="Strong M."/>
        </authorList>
    </citation>
    <scope>NUCLEOTIDE SEQUENCE [LARGE SCALE GENOMIC DNA]</scope>
    <source>
        <strain evidence="4 6">ATCC BAA-2683</strain>
    </source>
</reference>
<dbReference type="GO" id="GO:0018583">
    <property type="term" value="F:biphenyl-2,3-diol 1,2-dioxygenase activity"/>
    <property type="evidence" value="ECO:0007669"/>
    <property type="project" value="UniProtKB-EC"/>
</dbReference>
<dbReference type="Gene3D" id="3.10.180.10">
    <property type="entry name" value="2,3-Dihydroxybiphenyl 1,2-Dioxygenase, domain 1"/>
    <property type="match status" value="1"/>
</dbReference>
<evidence type="ECO:0000313" key="5">
    <source>
        <dbReference type="Proteomes" id="UP000179734"/>
    </source>
</evidence>
<reference evidence="4" key="3">
    <citation type="submission" date="2018-01" db="EMBL/GenBank/DDBJ databases">
        <authorList>
            <person name="Gaut B.S."/>
            <person name="Morton B.R."/>
            <person name="Clegg M.T."/>
            <person name="Duvall M.R."/>
        </authorList>
    </citation>
    <scope>NUCLEOTIDE SEQUENCE</scope>
    <source>
        <strain evidence="4">ATCC BAA-2683</strain>
    </source>
</reference>
<evidence type="ECO:0000313" key="3">
    <source>
        <dbReference type="EMBL" id="OHV04341.1"/>
    </source>
</evidence>
<feature type="domain" description="VOC" evidence="2">
    <location>
        <begin position="9"/>
        <end position="133"/>
    </location>
</feature>
<dbReference type="EC" id="1.13.11.39" evidence="4"/>
<name>A0A1S1NKE2_9MYCO</name>
<keyword evidence="3" id="KW-0223">Dioxygenase</keyword>
<evidence type="ECO:0000259" key="2">
    <source>
        <dbReference type="PROSITE" id="PS51819"/>
    </source>
</evidence>
<dbReference type="AlphaFoldDB" id="A0A1S1NKE2"/>
<proteinExistence type="predicted"/>
<dbReference type="Pfam" id="PF00903">
    <property type="entry name" value="Glyoxalase"/>
    <property type="match status" value="1"/>
</dbReference>
<dbReference type="PROSITE" id="PS51819">
    <property type="entry name" value="VOC"/>
    <property type="match status" value="1"/>
</dbReference>
<keyword evidence="4" id="KW-0560">Oxidoreductase</keyword>
<feature type="region of interest" description="Disordered" evidence="1">
    <location>
        <begin position="179"/>
        <end position="202"/>
    </location>
</feature>
<dbReference type="InterPro" id="IPR004360">
    <property type="entry name" value="Glyas_Fos-R_dOase_dom"/>
</dbReference>
<dbReference type="RefSeq" id="WP_071025275.1">
    <property type="nucleotide sequence ID" value="NZ_MLQM01000043.1"/>
</dbReference>
<evidence type="ECO:0000313" key="4">
    <source>
        <dbReference type="EMBL" id="PQM48161.1"/>
    </source>
</evidence>
<comment type="caution">
    <text evidence="3">The sequence shown here is derived from an EMBL/GenBank/DDBJ whole genome shotgun (WGS) entry which is preliminary data.</text>
</comment>
<sequence length="202" mass="22811">MTQSSGPAYLAHWVVKTARAREMIDWYGLVFGAHVVHEDDSIAFLTWDEESHRLALIKLPSKLKVAFPLAKLRRKIYGIDHLAFTFPSLGDLLHKWEQLQANGIEPVWAINHGPTTSLYYEDPDGIRLEFQVENFTTAKETADYFNTDAFSENPIGMNIDPSYLLEKLRAGVPDAELLKQGAGTRPGTTQKANRQTLNLRTL</sequence>
<keyword evidence="5" id="KW-1185">Reference proteome</keyword>
<evidence type="ECO:0000313" key="6">
    <source>
        <dbReference type="Proteomes" id="UP000238296"/>
    </source>
</evidence>
<gene>
    <name evidence="4" type="primary">bphC2_2</name>
    <name evidence="3" type="ORF">BKN37_10555</name>
    <name evidence="4" type="ORF">C1Y40_01624</name>
</gene>
<feature type="compositionally biased region" description="Polar residues" evidence="1">
    <location>
        <begin position="186"/>
        <end position="202"/>
    </location>
</feature>
<dbReference type="InterPro" id="IPR037523">
    <property type="entry name" value="VOC_core"/>
</dbReference>
<dbReference type="Proteomes" id="UP000238296">
    <property type="component" value="Unassembled WGS sequence"/>
</dbReference>
<dbReference type="Proteomes" id="UP000179734">
    <property type="component" value="Unassembled WGS sequence"/>
</dbReference>
<dbReference type="SUPFAM" id="SSF54593">
    <property type="entry name" value="Glyoxalase/Bleomycin resistance protein/Dihydroxybiphenyl dioxygenase"/>
    <property type="match status" value="1"/>
</dbReference>
<dbReference type="InterPro" id="IPR029068">
    <property type="entry name" value="Glyas_Bleomycin-R_OHBP_Dase"/>
</dbReference>
<accession>A0A1S1NKE2</accession>
<protein>
    <submittedName>
        <fullName evidence="3">Biphenyl 2,3-dioxygenase</fullName>
    </submittedName>
    <submittedName>
        <fullName evidence="4">Biphenyl-2,3-diol 1,2-dioxygenase 2</fullName>
        <ecNumber evidence="4">1.13.11.39</ecNumber>
    </submittedName>
</protein>
<organism evidence="3 5">
    <name type="scientific">Mycobacterium talmoniae</name>
    <dbReference type="NCBI Taxonomy" id="1858794"/>
    <lineage>
        <taxon>Bacteria</taxon>
        <taxon>Bacillati</taxon>
        <taxon>Actinomycetota</taxon>
        <taxon>Actinomycetes</taxon>
        <taxon>Mycobacteriales</taxon>
        <taxon>Mycobacteriaceae</taxon>
        <taxon>Mycobacterium</taxon>
    </lineage>
</organism>
<dbReference type="EMBL" id="PPEA01000229">
    <property type="protein sequence ID" value="PQM48161.1"/>
    <property type="molecule type" value="Genomic_DNA"/>
</dbReference>
<evidence type="ECO:0000256" key="1">
    <source>
        <dbReference type="SAM" id="MobiDB-lite"/>
    </source>
</evidence>